<sequence length="178" mass="19420">MSAGAILARARGLLPGEAEEDSQGVRKRPRGSRHTEHGAGRRRARREMRVRRLTLVGGRAPVLYKAARRRQIYAVHGLDPNAMAARRASARARRSVSDVLGSECAEVAWPKKSGGGGYGSWEERGAGRLRYGERGWTAGTRWEGAQQRERGDGSGLTRVGDEAGEGDWASGVDWRAWG</sequence>
<name>A0A1M2VRU8_TRAPU</name>
<accession>A0A1M2VRU8</accession>
<comment type="caution">
    <text evidence="2">The sequence shown here is derived from an EMBL/GenBank/DDBJ whole genome shotgun (WGS) entry which is preliminary data.</text>
</comment>
<feature type="region of interest" description="Disordered" evidence="1">
    <location>
        <begin position="140"/>
        <end position="178"/>
    </location>
</feature>
<feature type="region of interest" description="Disordered" evidence="1">
    <location>
        <begin position="17"/>
        <end position="46"/>
    </location>
</feature>
<dbReference type="AlphaFoldDB" id="A0A1M2VRU8"/>
<proteinExistence type="predicted"/>
<evidence type="ECO:0000313" key="3">
    <source>
        <dbReference type="Proteomes" id="UP000184267"/>
    </source>
</evidence>
<dbReference type="Proteomes" id="UP000184267">
    <property type="component" value="Unassembled WGS sequence"/>
</dbReference>
<organism evidence="2 3">
    <name type="scientific">Trametes pubescens</name>
    <name type="common">White-rot fungus</name>
    <dbReference type="NCBI Taxonomy" id="154538"/>
    <lineage>
        <taxon>Eukaryota</taxon>
        <taxon>Fungi</taxon>
        <taxon>Dikarya</taxon>
        <taxon>Basidiomycota</taxon>
        <taxon>Agaricomycotina</taxon>
        <taxon>Agaricomycetes</taxon>
        <taxon>Polyporales</taxon>
        <taxon>Polyporaceae</taxon>
        <taxon>Trametes</taxon>
    </lineage>
</organism>
<reference evidence="2 3" key="1">
    <citation type="submission" date="2016-10" db="EMBL/GenBank/DDBJ databases">
        <title>Genome sequence of the basidiomycete white-rot fungus Trametes pubescens.</title>
        <authorList>
            <person name="Makela M.R."/>
            <person name="Granchi Z."/>
            <person name="Peng M."/>
            <person name="De Vries R.P."/>
            <person name="Grigoriev I."/>
            <person name="Riley R."/>
            <person name="Hilden K."/>
        </authorList>
    </citation>
    <scope>NUCLEOTIDE SEQUENCE [LARGE SCALE GENOMIC DNA]</scope>
    <source>
        <strain evidence="2 3">FBCC735</strain>
    </source>
</reference>
<keyword evidence="3" id="KW-1185">Reference proteome</keyword>
<evidence type="ECO:0000256" key="1">
    <source>
        <dbReference type="SAM" id="MobiDB-lite"/>
    </source>
</evidence>
<protein>
    <submittedName>
        <fullName evidence="2">Uncharacterized protein</fullName>
    </submittedName>
</protein>
<gene>
    <name evidence="2" type="ORF">TRAPUB_13183</name>
</gene>
<dbReference type="EMBL" id="MNAD01000790">
    <property type="protein sequence ID" value="OJT10315.1"/>
    <property type="molecule type" value="Genomic_DNA"/>
</dbReference>
<evidence type="ECO:0000313" key="2">
    <source>
        <dbReference type="EMBL" id="OJT10315.1"/>
    </source>
</evidence>